<dbReference type="Proteomes" id="UP000467840">
    <property type="component" value="Chromosome 9"/>
</dbReference>
<evidence type="ECO:0000313" key="2">
    <source>
        <dbReference type="Proteomes" id="UP000467840"/>
    </source>
</evidence>
<comment type="caution">
    <text evidence="1">The sequence shown here is derived from an EMBL/GenBank/DDBJ whole genome shotgun (WGS) entry which is preliminary data.</text>
</comment>
<sequence>MEEKLGEILDRLEYLVRQKHALGLKEGIGENLSSHRMPITCPVDEFGVYGKDDDKEVIMRLAKPPLPSLFTTTAKCSSELISKLGGRGHMRKVRWGWEEDTEAYDPEASLGIIFFA</sequence>
<dbReference type="EMBL" id="JAAGAX010000008">
    <property type="protein sequence ID" value="KAF2306036.1"/>
    <property type="molecule type" value="Genomic_DNA"/>
</dbReference>
<organism evidence="1 2">
    <name type="scientific">Hevea brasiliensis</name>
    <name type="common">Para rubber tree</name>
    <name type="synonym">Siphonia brasiliensis</name>
    <dbReference type="NCBI Taxonomy" id="3981"/>
    <lineage>
        <taxon>Eukaryota</taxon>
        <taxon>Viridiplantae</taxon>
        <taxon>Streptophyta</taxon>
        <taxon>Embryophyta</taxon>
        <taxon>Tracheophyta</taxon>
        <taxon>Spermatophyta</taxon>
        <taxon>Magnoliopsida</taxon>
        <taxon>eudicotyledons</taxon>
        <taxon>Gunneridae</taxon>
        <taxon>Pentapetalae</taxon>
        <taxon>rosids</taxon>
        <taxon>fabids</taxon>
        <taxon>Malpighiales</taxon>
        <taxon>Euphorbiaceae</taxon>
        <taxon>Crotonoideae</taxon>
        <taxon>Micrandreae</taxon>
        <taxon>Hevea</taxon>
    </lineage>
</organism>
<gene>
    <name evidence="1" type="ORF">GH714_009898</name>
</gene>
<accession>A0A6A6M140</accession>
<dbReference type="AlphaFoldDB" id="A0A6A6M140"/>
<reference evidence="1 2" key="1">
    <citation type="journal article" date="2020" name="Mol. Plant">
        <title>The Chromosome-Based Rubber Tree Genome Provides New Insights into Spurge Genome Evolution and Rubber Biosynthesis.</title>
        <authorList>
            <person name="Liu J."/>
            <person name="Shi C."/>
            <person name="Shi C.C."/>
            <person name="Li W."/>
            <person name="Zhang Q.J."/>
            <person name="Zhang Y."/>
            <person name="Li K."/>
            <person name="Lu H.F."/>
            <person name="Shi C."/>
            <person name="Zhu S.T."/>
            <person name="Xiao Z.Y."/>
            <person name="Nan H."/>
            <person name="Yue Y."/>
            <person name="Zhu X.G."/>
            <person name="Wu Y."/>
            <person name="Hong X.N."/>
            <person name="Fan G.Y."/>
            <person name="Tong Y."/>
            <person name="Zhang D."/>
            <person name="Mao C.L."/>
            <person name="Liu Y.L."/>
            <person name="Hao S.J."/>
            <person name="Liu W.Q."/>
            <person name="Lv M.Q."/>
            <person name="Zhang H.B."/>
            <person name="Liu Y."/>
            <person name="Hu-Tang G.R."/>
            <person name="Wang J.P."/>
            <person name="Wang J.H."/>
            <person name="Sun Y.H."/>
            <person name="Ni S.B."/>
            <person name="Chen W.B."/>
            <person name="Zhang X.C."/>
            <person name="Jiao Y.N."/>
            <person name="Eichler E.E."/>
            <person name="Li G.H."/>
            <person name="Liu X."/>
            <person name="Gao L.Z."/>
        </authorList>
    </citation>
    <scope>NUCLEOTIDE SEQUENCE [LARGE SCALE GENOMIC DNA]</scope>
    <source>
        <strain evidence="2">cv. GT1</strain>
        <tissue evidence="1">Leaf</tissue>
    </source>
</reference>
<keyword evidence="2" id="KW-1185">Reference proteome</keyword>
<proteinExistence type="predicted"/>
<name>A0A6A6M140_HEVBR</name>
<evidence type="ECO:0000313" key="1">
    <source>
        <dbReference type="EMBL" id="KAF2306036.1"/>
    </source>
</evidence>
<protein>
    <submittedName>
        <fullName evidence="1">Uncharacterized protein</fullName>
    </submittedName>
</protein>